<evidence type="ECO:0000313" key="2">
    <source>
        <dbReference type="EMBL" id="KUJ77081.1"/>
    </source>
</evidence>
<name>A0A0X3TPX1_9RHOB</name>
<dbReference type="EMBL" id="LQBP01000013">
    <property type="protein sequence ID" value="KUJ77081.1"/>
    <property type="molecule type" value="Genomic_DNA"/>
</dbReference>
<dbReference type="Proteomes" id="UP000053690">
    <property type="component" value="Unassembled WGS sequence"/>
</dbReference>
<gene>
    <name evidence="2" type="ORF">AVO44_18730</name>
</gene>
<feature type="region of interest" description="Disordered" evidence="1">
    <location>
        <begin position="169"/>
        <end position="190"/>
    </location>
</feature>
<evidence type="ECO:0000256" key="1">
    <source>
        <dbReference type="SAM" id="MobiDB-lite"/>
    </source>
</evidence>
<comment type="caution">
    <text evidence="2">The sequence shown here is derived from an EMBL/GenBank/DDBJ whole genome shotgun (WGS) entry which is preliminary data.</text>
</comment>
<dbReference type="STRING" id="1685378.AVO44_18730"/>
<sequence length="202" mass="23508">MNHREHFLKTKLKGLLERRSMPRQLVGNERAQREEMNSLAFTIDKYAPRNGYEGWWSKYQQQLDEDAKTRVWPTAFELKAAAHEVQGTTIKRPAQGDEIDTLKIYANRMDSGEGIPEGCLFGRLCVEMQSRGLMKPDTLRKYRLAWYLNVKKIYGEQKANQMEAEMIEHQEAAEKAAHEEDKPPLHATNSLQPVRYDWDVAK</sequence>
<accession>A0A0X3TPX1</accession>
<proteinExistence type="predicted"/>
<protein>
    <submittedName>
        <fullName evidence="2">Uncharacterized protein</fullName>
    </submittedName>
</protein>
<keyword evidence="3" id="KW-1185">Reference proteome</keyword>
<organism evidence="2 3">
    <name type="scientific">Ruegeria profundi</name>
    <dbReference type="NCBI Taxonomy" id="1685378"/>
    <lineage>
        <taxon>Bacteria</taxon>
        <taxon>Pseudomonadati</taxon>
        <taxon>Pseudomonadota</taxon>
        <taxon>Alphaproteobacteria</taxon>
        <taxon>Rhodobacterales</taxon>
        <taxon>Roseobacteraceae</taxon>
        <taxon>Ruegeria</taxon>
    </lineage>
</organism>
<dbReference type="OrthoDB" id="7868986at2"/>
<evidence type="ECO:0000313" key="3">
    <source>
        <dbReference type="Proteomes" id="UP000053690"/>
    </source>
</evidence>
<dbReference type="RefSeq" id="WP_068340516.1">
    <property type="nucleotide sequence ID" value="NZ_LQBP01000013.1"/>
</dbReference>
<feature type="compositionally biased region" description="Basic and acidic residues" evidence="1">
    <location>
        <begin position="169"/>
        <end position="184"/>
    </location>
</feature>
<reference evidence="3" key="1">
    <citation type="submission" date="2015-12" db="EMBL/GenBank/DDBJ databases">
        <authorList>
            <person name="Zhang G."/>
            <person name="Stingl U."/>
        </authorList>
    </citation>
    <scope>NUCLEOTIDE SEQUENCE [LARGE SCALE GENOMIC DNA]</scope>
    <source>
        <strain evidence="3">ZGT108</strain>
    </source>
</reference>
<dbReference type="AlphaFoldDB" id="A0A0X3TPX1"/>